<proteinExistence type="predicted"/>
<dbReference type="KEGG" id="mgg:MPLG2_0659"/>
<dbReference type="OrthoDB" id="2988179at2"/>
<dbReference type="EMBL" id="LT985188">
    <property type="protein sequence ID" value="SPD85695.1"/>
    <property type="molecule type" value="Genomic_DNA"/>
</dbReference>
<evidence type="ECO:0000313" key="1">
    <source>
        <dbReference type="EMBL" id="SPD85695.1"/>
    </source>
</evidence>
<dbReference type="RefSeq" id="WP_105184869.1">
    <property type="nucleotide sequence ID" value="NZ_BAAAGO010000042.1"/>
</dbReference>
<evidence type="ECO:0000313" key="2">
    <source>
        <dbReference type="Proteomes" id="UP000238164"/>
    </source>
</evidence>
<protein>
    <recommendedName>
        <fullName evidence="3">T6SS immunity protein Tdi1 C-terminal domain-containing protein</fullName>
    </recommendedName>
</protein>
<keyword evidence="2" id="KW-1185">Reference proteome</keyword>
<gene>
    <name evidence="1" type="ORF">MPLG2_0659</name>
</gene>
<name>A0A2N9JDZ6_9ACTN</name>
<reference evidence="1 2" key="1">
    <citation type="submission" date="2018-02" db="EMBL/GenBank/DDBJ databases">
        <authorList>
            <person name="Cohen D.B."/>
            <person name="Kent A.D."/>
        </authorList>
    </citation>
    <scope>NUCLEOTIDE SEQUENCE [LARGE SCALE GENOMIC DNA]</scope>
    <source>
        <strain evidence="1">1</strain>
    </source>
</reference>
<accession>A0A2N9JDZ6</accession>
<dbReference type="AlphaFoldDB" id="A0A2N9JDZ6"/>
<sequence>MQLIRQFAPETAAAALEEWLWLPGLDDLAPLAFSAFGDAFLYTAEGVWFLDTIEGTLTREWNNPAELQDALNTIEGEDRFLLGGLVHAASEAGIEPSESEVLSFKVPPILGGQFEADNVAACDFEVALSIAGQLHRQLKDVPPGTTISGFSLDQAE</sequence>
<dbReference type="Proteomes" id="UP000238164">
    <property type="component" value="Chromosome 1"/>
</dbReference>
<evidence type="ECO:0008006" key="3">
    <source>
        <dbReference type="Google" id="ProtNLM"/>
    </source>
</evidence>
<organism evidence="1 2">
    <name type="scientific">Micropruina glycogenica</name>
    <dbReference type="NCBI Taxonomy" id="75385"/>
    <lineage>
        <taxon>Bacteria</taxon>
        <taxon>Bacillati</taxon>
        <taxon>Actinomycetota</taxon>
        <taxon>Actinomycetes</taxon>
        <taxon>Propionibacteriales</taxon>
        <taxon>Nocardioidaceae</taxon>
        <taxon>Micropruina</taxon>
    </lineage>
</organism>